<proteinExistence type="predicted"/>
<sequence length="185" mass="20221">MEMTHATRIKEDLQLPAADRAALGQVDEVTGGSVNVALTLLHHPELARRYMNFGLSFIVDGVLPARDRELIILRTARTCRSPYEWAQHVRMGLAAGLTEEEIRRITSDNLGGWARQDAELLAGVDTLLATSRLTEQQWAGLSSRYGTKAAVEAVMLAGHYFMLAGLLNSTDTQIEPGLEAPIPLG</sequence>
<dbReference type="AlphaFoldDB" id="A0A5R9FM63"/>
<name>A0A5R9FM63_9ACTN</name>
<evidence type="ECO:0000313" key="3">
    <source>
        <dbReference type="Proteomes" id="UP000305906"/>
    </source>
</evidence>
<dbReference type="PANTHER" id="PTHR34846">
    <property type="entry name" value="4-CARBOXYMUCONOLACTONE DECARBOXYLASE FAMILY PROTEIN (AFU_ORTHOLOGUE AFUA_6G11590)"/>
    <property type="match status" value="1"/>
</dbReference>
<dbReference type="GO" id="GO:0051920">
    <property type="term" value="F:peroxiredoxin activity"/>
    <property type="evidence" value="ECO:0007669"/>
    <property type="project" value="InterPro"/>
</dbReference>
<evidence type="ECO:0000313" key="2">
    <source>
        <dbReference type="EMBL" id="TLS44411.1"/>
    </source>
</evidence>
<dbReference type="SUPFAM" id="SSF69118">
    <property type="entry name" value="AhpD-like"/>
    <property type="match status" value="1"/>
</dbReference>
<evidence type="ECO:0000259" key="1">
    <source>
        <dbReference type="Pfam" id="PF02627"/>
    </source>
</evidence>
<accession>A0A5R9FM63</accession>
<dbReference type="InterPro" id="IPR003779">
    <property type="entry name" value="CMD-like"/>
</dbReference>
<comment type="caution">
    <text evidence="2">The sequence shown here is derived from an EMBL/GenBank/DDBJ whole genome shotgun (WGS) entry which is preliminary data.</text>
</comment>
<dbReference type="Gene3D" id="1.20.1290.10">
    <property type="entry name" value="AhpD-like"/>
    <property type="match status" value="1"/>
</dbReference>
<keyword evidence="3" id="KW-1185">Reference proteome</keyword>
<organism evidence="2 3">
    <name type="scientific">Streptomyces montanus</name>
    <dbReference type="NCBI Taxonomy" id="2580423"/>
    <lineage>
        <taxon>Bacteria</taxon>
        <taxon>Bacillati</taxon>
        <taxon>Actinomycetota</taxon>
        <taxon>Actinomycetes</taxon>
        <taxon>Kitasatosporales</taxon>
        <taxon>Streptomycetaceae</taxon>
        <taxon>Streptomyces</taxon>
    </lineage>
</organism>
<reference evidence="2 3" key="1">
    <citation type="submission" date="2019-05" db="EMBL/GenBank/DDBJ databases">
        <title>Streptomyces sp. NEAU-C151, a novel actinomycete isolated from soil.</title>
        <authorList>
            <person name="Han L."/>
            <person name="Jiang H."/>
        </authorList>
    </citation>
    <scope>NUCLEOTIDE SEQUENCE [LARGE SCALE GENOMIC DNA]</scope>
    <source>
        <strain evidence="2 3">NEAU-C151</strain>
    </source>
</reference>
<feature type="domain" description="Carboxymuconolactone decarboxylase-like" evidence="1">
    <location>
        <begin position="44"/>
        <end position="105"/>
    </location>
</feature>
<dbReference type="InterPro" id="IPR029032">
    <property type="entry name" value="AhpD-like"/>
</dbReference>
<dbReference type="Pfam" id="PF02627">
    <property type="entry name" value="CMD"/>
    <property type="match status" value="1"/>
</dbReference>
<dbReference type="PANTHER" id="PTHR34846:SF5">
    <property type="entry name" value="CARBOXYMUCONOLACTONE DECARBOXYLASE-LIKE DOMAIN-CONTAINING PROTEIN"/>
    <property type="match status" value="1"/>
</dbReference>
<dbReference type="Proteomes" id="UP000305906">
    <property type="component" value="Unassembled WGS sequence"/>
</dbReference>
<dbReference type="EMBL" id="VBZC01000021">
    <property type="protein sequence ID" value="TLS44411.1"/>
    <property type="molecule type" value="Genomic_DNA"/>
</dbReference>
<protein>
    <submittedName>
        <fullName evidence="2">Carboxymuconolactone decarboxylase family protein</fullName>
    </submittedName>
</protein>
<gene>
    <name evidence="2" type="ORF">FE633_20595</name>
</gene>